<dbReference type="AlphaFoldDB" id="A0A1G2DG41"/>
<comment type="caution">
    <text evidence="1">The sequence shown here is derived from an EMBL/GenBank/DDBJ whole genome shotgun (WGS) entry which is preliminary data.</text>
</comment>
<name>A0A1G2DG41_9BACT</name>
<gene>
    <name evidence="1" type="ORF">A3D67_01755</name>
</gene>
<organism evidence="1 2">
    <name type="scientific">Candidatus Lloydbacteria bacterium RIFCSPHIGHO2_02_FULL_51_22</name>
    <dbReference type="NCBI Taxonomy" id="1798663"/>
    <lineage>
        <taxon>Bacteria</taxon>
        <taxon>Candidatus Lloydiibacteriota</taxon>
    </lineage>
</organism>
<accession>A0A1G2DG41</accession>
<reference evidence="1 2" key="1">
    <citation type="journal article" date="2016" name="Nat. Commun.">
        <title>Thousands of microbial genomes shed light on interconnected biogeochemical processes in an aquifer system.</title>
        <authorList>
            <person name="Anantharaman K."/>
            <person name="Brown C.T."/>
            <person name="Hug L.A."/>
            <person name="Sharon I."/>
            <person name="Castelle C.J."/>
            <person name="Probst A.J."/>
            <person name="Thomas B.C."/>
            <person name="Singh A."/>
            <person name="Wilkins M.J."/>
            <person name="Karaoz U."/>
            <person name="Brodie E.L."/>
            <person name="Williams K.H."/>
            <person name="Hubbard S.S."/>
            <person name="Banfield J.F."/>
        </authorList>
    </citation>
    <scope>NUCLEOTIDE SEQUENCE [LARGE SCALE GENOMIC DNA]</scope>
</reference>
<sequence length="242" mass="26492">MATLKPYGGVLSHLIRLIADSGISPEDLQLLHSSGRFSALLNMSDSAENRSANKLYKLCSEKLEKAAGARRLGNMGDWFDCMRRASELLRALWKVRWTQADKEHRDPVASKWETLNERYKAEVSALLLLQAYGRQVLIPRASFLLAEAMKERVPCHVCHWRGTHGSYLTCQVCKGTKLLEVSTVICPQCSGSGEGTAYEENDRPGVCSLCIAARTIVIDSCGKEAATGVESMLGILGIGASC</sequence>
<protein>
    <submittedName>
        <fullName evidence="1">Uncharacterized protein</fullName>
    </submittedName>
</protein>
<proteinExistence type="predicted"/>
<evidence type="ECO:0000313" key="1">
    <source>
        <dbReference type="EMBL" id="OGZ12503.1"/>
    </source>
</evidence>
<evidence type="ECO:0000313" key="2">
    <source>
        <dbReference type="Proteomes" id="UP000178099"/>
    </source>
</evidence>
<dbReference type="Proteomes" id="UP000178099">
    <property type="component" value="Unassembled WGS sequence"/>
</dbReference>
<dbReference type="EMBL" id="MHLN01000004">
    <property type="protein sequence ID" value="OGZ12503.1"/>
    <property type="molecule type" value="Genomic_DNA"/>
</dbReference>